<evidence type="ECO:0000313" key="2">
    <source>
        <dbReference type="EMBL" id="CAG6757217.1"/>
    </source>
</evidence>
<evidence type="ECO:0000256" key="1">
    <source>
        <dbReference type="SAM" id="MobiDB-lite"/>
    </source>
</evidence>
<accession>A0A8D9A1E3</accession>
<reference evidence="2" key="1">
    <citation type="submission" date="2021-05" db="EMBL/GenBank/DDBJ databases">
        <authorList>
            <person name="Alioto T."/>
            <person name="Alioto T."/>
            <person name="Gomez Garrido J."/>
        </authorList>
    </citation>
    <scope>NUCLEOTIDE SEQUENCE</scope>
</reference>
<feature type="region of interest" description="Disordered" evidence="1">
    <location>
        <begin position="193"/>
        <end position="218"/>
    </location>
</feature>
<name>A0A8D9A1E3_9HEMI</name>
<protein>
    <submittedName>
        <fullName evidence="2">Uncharacterized protein</fullName>
    </submittedName>
</protein>
<organism evidence="2">
    <name type="scientific">Cacopsylla melanoneura</name>
    <dbReference type="NCBI Taxonomy" id="428564"/>
    <lineage>
        <taxon>Eukaryota</taxon>
        <taxon>Metazoa</taxon>
        <taxon>Ecdysozoa</taxon>
        <taxon>Arthropoda</taxon>
        <taxon>Hexapoda</taxon>
        <taxon>Insecta</taxon>
        <taxon>Pterygota</taxon>
        <taxon>Neoptera</taxon>
        <taxon>Paraneoptera</taxon>
        <taxon>Hemiptera</taxon>
        <taxon>Sternorrhyncha</taxon>
        <taxon>Psylloidea</taxon>
        <taxon>Psyllidae</taxon>
        <taxon>Psyllinae</taxon>
        <taxon>Cacopsylla</taxon>
    </lineage>
</organism>
<dbReference type="AlphaFoldDB" id="A0A8D9A1E3"/>
<sequence>MIRQLNKKLFILNRTKPRTHSNNNNNKAADVLRRDSKVDNYDLIKDVEKHRLNMSEDMMNTDTRTNHDKTKVAVKSTPGVKAKTGKLKAKTEMSPQLLHPLWRRIPHRTLYGWSEQHQRLENVLYKKITEDPSMTSMYYPSEAVYTEEQTKCGPGIRFLARPIVSSVEEVLTLLKYYEDCPKLLPKTPTYEEVFKLDEEEEDGEHSSDVESGYDGDDE</sequence>
<proteinExistence type="predicted"/>
<dbReference type="EMBL" id="HBUF01546574">
    <property type="protein sequence ID" value="CAG6757217.1"/>
    <property type="molecule type" value="Transcribed_RNA"/>
</dbReference>